<name>A0A1L7CHL6_9CORY</name>
<organism evidence="2 3">
    <name type="scientific">Corynebacterium aquilae DSM 44791</name>
    <dbReference type="NCBI Taxonomy" id="1431546"/>
    <lineage>
        <taxon>Bacteria</taxon>
        <taxon>Bacillati</taxon>
        <taxon>Actinomycetota</taxon>
        <taxon>Actinomycetes</taxon>
        <taxon>Mycobacteriales</taxon>
        <taxon>Corynebacteriaceae</taxon>
        <taxon>Corynebacterium</taxon>
    </lineage>
</organism>
<dbReference type="Pfam" id="PF14256">
    <property type="entry name" value="YwiC"/>
    <property type="match status" value="1"/>
</dbReference>
<accession>A0A1L7CHL6</accession>
<evidence type="ECO:0008006" key="4">
    <source>
        <dbReference type="Google" id="ProtNLM"/>
    </source>
</evidence>
<feature type="transmembrane region" description="Helical" evidence="1">
    <location>
        <begin position="72"/>
        <end position="90"/>
    </location>
</feature>
<reference evidence="2 3" key="1">
    <citation type="submission" date="2014-08" db="EMBL/GenBank/DDBJ databases">
        <title>Complete genome sequence of Corynebacterium aquilae S-613T(T) (=DSM 44791(T)), isolated from the choana of a healthy golden eagle.</title>
        <authorList>
            <person name="Ruckert C."/>
            <person name="Albersmeier A."/>
            <person name="Winkler A."/>
            <person name="Kalinowski J."/>
        </authorList>
    </citation>
    <scope>NUCLEOTIDE SEQUENCE [LARGE SCALE GENOMIC DNA]</scope>
    <source>
        <strain evidence="2 3">S-613</strain>
    </source>
</reference>
<keyword evidence="3" id="KW-1185">Reference proteome</keyword>
<sequence length="258" mass="28079">MSRRKNTGWVPDQHGAWVMVIVPILLGIIITRPHLVHLPLALAWFSGYFAFFALGLWLKVPPSRKKTFQPACLTYGLLCIVSSAVVIAMAPRVLLSALWFAPLVVIAVVEAYRKRPRSVASGLSTTLASAGLIPACGLATGADSATMSSLWVVALVIALYQCGTIFFVKTMIRHRGQESWLTASVVYHLLAAAVVAWLWQAGLCTVWPFVVMVAVAVRAWAMPFISARMQRPMTPKLVGMIEGIWVIAVVDAVLVSLV</sequence>
<dbReference type="AlphaFoldDB" id="A0A1L7CHL6"/>
<feature type="transmembrane region" description="Helical" evidence="1">
    <location>
        <begin position="119"/>
        <end position="142"/>
    </location>
</feature>
<keyword evidence="1" id="KW-0812">Transmembrane</keyword>
<evidence type="ECO:0000256" key="1">
    <source>
        <dbReference type="SAM" id="Phobius"/>
    </source>
</evidence>
<evidence type="ECO:0000313" key="2">
    <source>
        <dbReference type="EMBL" id="APT85356.1"/>
    </source>
</evidence>
<feature type="transmembrane region" description="Helical" evidence="1">
    <location>
        <begin position="205"/>
        <end position="225"/>
    </location>
</feature>
<dbReference type="RefSeq" id="WP_075727328.1">
    <property type="nucleotide sequence ID" value="NZ_CP009245.1"/>
</dbReference>
<feature type="transmembrane region" description="Helical" evidence="1">
    <location>
        <begin position="96"/>
        <end position="112"/>
    </location>
</feature>
<proteinExistence type="predicted"/>
<dbReference type="Proteomes" id="UP000185478">
    <property type="component" value="Chromosome"/>
</dbReference>
<protein>
    <recommendedName>
        <fullName evidence="4">YwiC-like protein</fullName>
    </recommendedName>
</protein>
<dbReference type="InterPro" id="IPR025576">
    <property type="entry name" value="YwiC"/>
</dbReference>
<feature type="transmembrane region" description="Helical" evidence="1">
    <location>
        <begin position="16"/>
        <end position="35"/>
    </location>
</feature>
<dbReference type="STRING" id="1431546.CAQU_10145"/>
<feature type="transmembrane region" description="Helical" evidence="1">
    <location>
        <begin position="41"/>
        <end position="60"/>
    </location>
</feature>
<keyword evidence="1" id="KW-1133">Transmembrane helix</keyword>
<keyword evidence="1" id="KW-0472">Membrane</keyword>
<dbReference type="EMBL" id="CP009245">
    <property type="protein sequence ID" value="APT85356.1"/>
    <property type="molecule type" value="Genomic_DNA"/>
</dbReference>
<dbReference type="KEGG" id="caqu:CAQU_10145"/>
<feature type="transmembrane region" description="Helical" evidence="1">
    <location>
        <begin position="180"/>
        <end position="199"/>
    </location>
</feature>
<gene>
    <name evidence="2" type="ORF">CAQU_10145</name>
</gene>
<dbReference type="OrthoDB" id="2380563at2"/>
<evidence type="ECO:0000313" key="3">
    <source>
        <dbReference type="Proteomes" id="UP000185478"/>
    </source>
</evidence>
<feature type="transmembrane region" description="Helical" evidence="1">
    <location>
        <begin position="148"/>
        <end position="168"/>
    </location>
</feature>